<reference evidence="3 4" key="1">
    <citation type="journal article" date="2013" name="Genome Biol.">
        <title>Genome of Acanthamoeba castellanii highlights extensive lateral gene transfer and early evolution of tyrosine kinase signaling.</title>
        <authorList>
            <person name="Clarke M."/>
            <person name="Lohan A.J."/>
            <person name="Liu B."/>
            <person name="Lagkouvardos I."/>
            <person name="Roy S."/>
            <person name="Zafar N."/>
            <person name="Bertelli C."/>
            <person name="Schilde C."/>
            <person name="Kianianmomeni A."/>
            <person name="Burglin T.R."/>
            <person name="Frech C."/>
            <person name="Turcotte B."/>
            <person name="Kopec K.O."/>
            <person name="Synnott J.M."/>
            <person name="Choo C."/>
            <person name="Paponov I."/>
            <person name="Finkler A."/>
            <person name="Soon Heng Tan C."/>
            <person name="Hutchins A.P."/>
            <person name="Weinmeier T."/>
            <person name="Rattei T."/>
            <person name="Chu J.S."/>
            <person name="Gimenez G."/>
            <person name="Irimia M."/>
            <person name="Rigden D.J."/>
            <person name="Fitzpatrick D.A."/>
            <person name="Lorenzo-Morales J."/>
            <person name="Bateman A."/>
            <person name="Chiu C.H."/>
            <person name="Tang P."/>
            <person name="Hegemann P."/>
            <person name="Fromm H."/>
            <person name="Raoult D."/>
            <person name="Greub G."/>
            <person name="Miranda-Saavedra D."/>
            <person name="Chen N."/>
            <person name="Nash P."/>
            <person name="Ginger M.L."/>
            <person name="Horn M."/>
            <person name="Schaap P."/>
            <person name="Caler L."/>
            <person name="Loftus B."/>
        </authorList>
    </citation>
    <scope>NUCLEOTIDE SEQUENCE [LARGE SCALE GENOMIC DNA]</scope>
    <source>
        <strain evidence="3 4">Neff</strain>
    </source>
</reference>
<dbReference type="VEuPathDB" id="AmoebaDB:ACA1_391190"/>
<keyword evidence="4" id="KW-1185">Reference proteome</keyword>
<evidence type="ECO:0000256" key="1">
    <source>
        <dbReference type="SAM" id="MobiDB-lite"/>
    </source>
</evidence>
<feature type="compositionally biased region" description="Low complexity" evidence="1">
    <location>
        <begin position="49"/>
        <end position="67"/>
    </location>
</feature>
<dbReference type="EMBL" id="KB008044">
    <property type="protein sequence ID" value="ELR14761.1"/>
    <property type="molecule type" value="Genomic_DNA"/>
</dbReference>
<organism evidence="3 4">
    <name type="scientific">Acanthamoeba castellanii (strain ATCC 30010 / Neff)</name>
    <dbReference type="NCBI Taxonomy" id="1257118"/>
    <lineage>
        <taxon>Eukaryota</taxon>
        <taxon>Amoebozoa</taxon>
        <taxon>Discosea</taxon>
        <taxon>Longamoebia</taxon>
        <taxon>Centramoebida</taxon>
        <taxon>Acanthamoebidae</taxon>
        <taxon>Acanthamoeba</taxon>
    </lineage>
</organism>
<name>L8GRJ7_ACACF</name>
<evidence type="ECO:0000256" key="2">
    <source>
        <dbReference type="SAM" id="Phobius"/>
    </source>
</evidence>
<dbReference type="GeneID" id="14915344"/>
<accession>L8GRJ7</accession>
<proteinExistence type="predicted"/>
<protein>
    <recommendedName>
        <fullName evidence="5">Transmembrane protein</fullName>
    </recommendedName>
</protein>
<feature type="transmembrane region" description="Helical" evidence="2">
    <location>
        <begin position="97"/>
        <end position="120"/>
    </location>
</feature>
<feature type="region of interest" description="Disordered" evidence="1">
    <location>
        <begin position="42"/>
        <end position="80"/>
    </location>
</feature>
<sequence>MKRAIVASARSGVPTSALRVRSRIQWNRIDLVQMRNGWRTHNCSRRPYSTNPAPAEASPSSTSTASTLPPPLPPRRPRVELKRTDETVEIVFRKKTFYMIVTSVAAFAFLYSTDFTAWLYHALHKDELEAHWAGRLYDESYQLLLKRSKRRLLEERNFLAASEDRDALSRTDLRVVKVEPKHSFLTWRYSIAKDGSVNHTFKLWKFDVQIDIDYALKVRTAHVGNMRARGLLGIEDMHLLAAEVVPRAAQPPPILLTKREKPLSFDLGVTAYPPHLSLPDKWGVAKQ</sequence>
<dbReference type="AlphaFoldDB" id="L8GRJ7"/>
<keyword evidence="2" id="KW-0472">Membrane</keyword>
<evidence type="ECO:0000313" key="3">
    <source>
        <dbReference type="EMBL" id="ELR14761.1"/>
    </source>
</evidence>
<dbReference type="Proteomes" id="UP000011083">
    <property type="component" value="Unassembled WGS sequence"/>
</dbReference>
<keyword evidence="2" id="KW-1133">Transmembrane helix</keyword>
<keyword evidence="2" id="KW-0812">Transmembrane</keyword>
<dbReference type="KEGG" id="acan:ACA1_391190"/>
<dbReference type="RefSeq" id="XP_004336774.1">
    <property type="nucleotide sequence ID" value="XM_004336726.1"/>
</dbReference>
<gene>
    <name evidence="3" type="ORF">ACA1_391190</name>
</gene>
<evidence type="ECO:0008006" key="5">
    <source>
        <dbReference type="Google" id="ProtNLM"/>
    </source>
</evidence>
<evidence type="ECO:0000313" key="4">
    <source>
        <dbReference type="Proteomes" id="UP000011083"/>
    </source>
</evidence>